<name>A0ABX7DQQ8_9FLAO</name>
<keyword evidence="1" id="KW-1133">Transmembrane helix</keyword>
<sequence length="315" mass="37397">MENWSENYSKVTAILSKYGWFISPVLTGGEFIEIEKICEKISNSKIPENEINKEINKVIAPIIFHPNYRAFLVFKAIKLTHLNKFSHLIDKATFHYYKKDFISVIVCLVTIVEGVLLSHYKCSNSFQNKKPSTRELIDTFCNMPLRTLKPYSRLVYSKALQECLSNWYFANTNKFDFSHSFLNRHYIAHSLGHENYYSILDCNRMFTIIDLISEIIVNDDYYHFPFIPDGEEILDERREYFFKLINGNLSLNKMKKIESKLLLQNIFYIPTENDINFKEIISNEVRRIKNFQEDFEEKFGSRKKKKSIFGKFKRK</sequence>
<evidence type="ECO:0000313" key="2">
    <source>
        <dbReference type="EMBL" id="QQX76476.1"/>
    </source>
</evidence>
<gene>
    <name evidence="2" type="ORF">JK629_14300</name>
</gene>
<evidence type="ECO:0000313" key="3">
    <source>
        <dbReference type="Proteomes" id="UP000629420"/>
    </source>
</evidence>
<dbReference type="EMBL" id="CP068439">
    <property type="protein sequence ID" value="QQX76476.1"/>
    <property type="molecule type" value="Genomic_DNA"/>
</dbReference>
<reference evidence="2 3" key="1">
    <citation type="submission" date="2021-01" db="EMBL/GenBank/DDBJ databases">
        <title>Aequorivita sp. strain KX20305, a bacterium isolated from the sediment collected at a cold seep field in South China Sea.</title>
        <authorList>
            <person name="Zhang H."/>
            <person name="Li C."/>
        </authorList>
    </citation>
    <scope>NUCLEOTIDE SEQUENCE [LARGE SCALE GENOMIC DNA]</scope>
    <source>
        <strain evidence="2 3">KX20305</strain>
    </source>
</reference>
<protein>
    <submittedName>
        <fullName evidence="2">Uncharacterized protein</fullName>
    </submittedName>
</protein>
<keyword evidence="1" id="KW-0812">Transmembrane</keyword>
<dbReference type="RefSeq" id="WP_202336280.1">
    <property type="nucleotide sequence ID" value="NZ_CP068439.1"/>
</dbReference>
<organism evidence="2 3">
    <name type="scientific">Aequorivita iocasae</name>
    <dbReference type="NCBI Taxonomy" id="2803865"/>
    <lineage>
        <taxon>Bacteria</taxon>
        <taxon>Pseudomonadati</taxon>
        <taxon>Bacteroidota</taxon>
        <taxon>Flavobacteriia</taxon>
        <taxon>Flavobacteriales</taxon>
        <taxon>Flavobacteriaceae</taxon>
        <taxon>Aequorivita</taxon>
    </lineage>
</organism>
<accession>A0ABX7DQQ8</accession>
<proteinExistence type="predicted"/>
<dbReference type="Proteomes" id="UP000629420">
    <property type="component" value="Chromosome"/>
</dbReference>
<evidence type="ECO:0000256" key="1">
    <source>
        <dbReference type="SAM" id="Phobius"/>
    </source>
</evidence>
<feature type="transmembrane region" description="Helical" evidence="1">
    <location>
        <begin position="101"/>
        <end position="120"/>
    </location>
</feature>
<keyword evidence="3" id="KW-1185">Reference proteome</keyword>
<keyword evidence="1" id="KW-0472">Membrane</keyword>